<name>A0A0L6U739_9BASI</name>
<protein>
    <submittedName>
        <fullName evidence="1">Uncharacterized protein</fullName>
    </submittedName>
</protein>
<comment type="caution">
    <text evidence="1">The sequence shown here is derived from an EMBL/GenBank/DDBJ whole genome shotgun (WGS) entry which is preliminary data.</text>
</comment>
<dbReference type="AlphaFoldDB" id="A0A0L6U739"/>
<evidence type="ECO:0000313" key="2">
    <source>
        <dbReference type="Proteomes" id="UP000037035"/>
    </source>
</evidence>
<dbReference type="EMBL" id="LAVV01014927">
    <property type="protein sequence ID" value="KNZ44316.1"/>
    <property type="molecule type" value="Genomic_DNA"/>
</dbReference>
<reference evidence="1 2" key="1">
    <citation type="submission" date="2015-08" db="EMBL/GenBank/DDBJ databases">
        <title>Next Generation Sequencing and Analysis of the Genome of Puccinia sorghi L Schw, the Causal Agent of Maize Common Rust.</title>
        <authorList>
            <person name="Rochi L."/>
            <person name="Burguener G."/>
            <person name="Darino M."/>
            <person name="Turjanski A."/>
            <person name="Kreff E."/>
            <person name="Dieguez M.J."/>
            <person name="Sacco F."/>
        </authorList>
    </citation>
    <scope>NUCLEOTIDE SEQUENCE [LARGE SCALE GENOMIC DNA]</scope>
    <source>
        <strain evidence="1 2">RO10H11247</strain>
    </source>
</reference>
<accession>A0A0L6U739</accession>
<dbReference type="OrthoDB" id="3043306at2759"/>
<sequence>MNDSGERKSASFTSCKLDMSTKLLCGTKHLWPHLEWCNNFNTMTKQTLLKTLGSSSISNRFFSQDKAHQVLIKLIIADKLCGKKNCLNW</sequence>
<proteinExistence type="predicted"/>
<gene>
    <name evidence="1" type="ORF">VP01_9290g1</name>
</gene>
<keyword evidence="2" id="KW-1185">Reference proteome</keyword>
<evidence type="ECO:0000313" key="1">
    <source>
        <dbReference type="EMBL" id="KNZ44316.1"/>
    </source>
</evidence>
<organism evidence="1 2">
    <name type="scientific">Puccinia sorghi</name>
    <dbReference type="NCBI Taxonomy" id="27349"/>
    <lineage>
        <taxon>Eukaryota</taxon>
        <taxon>Fungi</taxon>
        <taxon>Dikarya</taxon>
        <taxon>Basidiomycota</taxon>
        <taxon>Pucciniomycotina</taxon>
        <taxon>Pucciniomycetes</taxon>
        <taxon>Pucciniales</taxon>
        <taxon>Pucciniaceae</taxon>
        <taxon>Puccinia</taxon>
    </lineage>
</organism>
<dbReference type="Proteomes" id="UP000037035">
    <property type="component" value="Unassembled WGS sequence"/>
</dbReference>
<dbReference type="VEuPathDB" id="FungiDB:VP01_9290g1"/>